<evidence type="ECO:0000313" key="10">
    <source>
        <dbReference type="EMBL" id="GMS87292.1"/>
    </source>
</evidence>
<feature type="compositionally biased region" description="Low complexity" evidence="8">
    <location>
        <begin position="424"/>
        <end position="453"/>
    </location>
</feature>
<dbReference type="EMBL" id="BTSX01000003">
    <property type="protein sequence ID" value="GMS87292.1"/>
    <property type="molecule type" value="Genomic_DNA"/>
</dbReference>
<dbReference type="Gene3D" id="2.40.50.140">
    <property type="entry name" value="Nucleic acid-binding proteins"/>
    <property type="match status" value="1"/>
</dbReference>
<keyword evidence="7" id="KW-0539">Nucleus</keyword>
<keyword evidence="6" id="KW-0238">DNA-binding</keyword>
<proteinExistence type="inferred from homology"/>
<evidence type="ECO:0000256" key="6">
    <source>
        <dbReference type="ARBA" id="ARBA00023125"/>
    </source>
</evidence>
<evidence type="ECO:0000256" key="7">
    <source>
        <dbReference type="ARBA" id="ARBA00023242"/>
    </source>
</evidence>
<dbReference type="InterPro" id="IPR032042">
    <property type="entry name" value="POT1PC"/>
</dbReference>
<comment type="subcellular location">
    <subcellularLocation>
        <location evidence="2">Chromosome</location>
        <location evidence="2">Telomere</location>
    </subcellularLocation>
    <subcellularLocation>
        <location evidence="1">Nucleus</location>
    </subcellularLocation>
</comment>
<feature type="region of interest" description="Disordered" evidence="8">
    <location>
        <begin position="360"/>
        <end position="461"/>
    </location>
</feature>
<feature type="non-terminal residue" evidence="10">
    <location>
        <position position="461"/>
    </location>
</feature>
<evidence type="ECO:0000256" key="5">
    <source>
        <dbReference type="ARBA" id="ARBA00022895"/>
    </source>
</evidence>
<evidence type="ECO:0000313" key="11">
    <source>
        <dbReference type="Proteomes" id="UP001432027"/>
    </source>
</evidence>
<accession>A0AAV5SWY9</accession>
<feature type="domain" description="Protection of telomeres protein 1 ssDNA-binding" evidence="9">
    <location>
        <begin position="33"/>
        <end position="161"/>
    </location>
</feature>
<protein>
    <recommendedName>
        <fullName evidence="9">Protection of telomeres protein 1 ssDNA-binding domain-containing protein</fullName>
    </recommendedName>
</protein>
<keyword evidence="4" id="KW-0158">Chromosome</keyword>
<evidence type="ECO:0000256" key="2">
    <source>
        <dbReference type="ARBA" id="ARBA00004574"/>
    </source>
</evidence>
<dbReference type="Pfam" id="PF16686">
    <property type="entry name" value="POT1PC"/>
    <property type="match status" value="1"/>
</dbReference>
<keyword evidence="5" id="KW-0779">Telomere</keyword>
<sequence length="461" mass="48710">KSNIVSAMRPRPPDIPKPTPCGINLGLVDSFRAITRGSYFDVIVQFVFSSLGERNTPMLQVWDGSEWDHDRIPLVVTDLESERSVEIPPDEELREKAKGRMVTIFCYDFETQCKLPIQSGDWLYFENVHCAYGSARNGTESRYSSLVMHDNARRRSIWRLEQPILPTFFYERQWKAAIARTEAAQPLPPPRIAVVEQHQPVFAAAAAVATPRLTALDQLMRLVLDKMLTRGVRMPTTLEALERVAEQVVAAMAAATAAGAAAPVADPPAPAAAAAAPQAQQPPIVAAAAVAPAASAAATPAVQPAPPVSPGRGAAAPQPQPHRSPRSPRKAAAAAVSPIVTRAATAAAAAAVEAAVSPPAGTLKTRKRSAAIKQEEPSEGGAEQRESPKKRRRSVIEVVVIDSESEGEDEQGGWVKRRRSGESTAAAAPAATATAAAPAATATAAAPAATATAEKNRPTSS</sequence>
<evidence type="ECO:0000256" key="1">
    <source>
        <dbReference type="ARBA" id="ARBA00004123"/>
    </source>
</evidence>
<evidence type="ECO:0000256" key="4">
    <source>
        <dbReference type="ARBA" id="ARBA00022454"/>
    </source>
</evidence>
<evidence type="ECO:0000256" key="8">
    <source>
        <dbReference type="SAM" id="MobiDB-lite"/>
    </source>
</evidence>
<gene>
    <name evidence="10" type="ORF">PENTCL1PPCAC_9467</name>
</gene>
<reference evidence="10" key="1">
    <citation type="submission" date="2023-10" db="EMBL/GenBank/DDBJ databases">
        <title>Genome assembly of Pristionchus species.</title>
        <authorList>
            <person name="Yoshida K."/>
            <person name="Sommer R.J."/>
        </authorList>
    </citation>
    <scope>NUCLEOTIDE SEQUENCE</scope>
    <source>
        <strain evidence="10">RS0144</strain>
    </source>
</reference>
<organism evidence="10 11">
    <name type="scientific">Pristionchus entomophagus</name>
    <dbReference type="NCBI Taxonomy" id="358040"/>
    <lineage>
        <taxon>Eukaryota</taxon>
        <taxon>Metazoa</taxon>
        <taxon>Ecdysozoa</taxon>
        <taxon>Nematoda</taxon>
        <taxon>Chromadorea</taxon>
        <taxon>Rhabditida</taxon>
        <taxon>Rhabditina</taxon>
        <taxon>Diplogasteromorpha</taxon>
        <taxon>Diplogasteroidea</taxon>
        <taxon>Neodiplogasteridae</taxon>
        <taxon>Pristionchus</taxon>
    </lineage>
</organism>
<comment type="caution">
    <text evidence="10">The sequence shown here is derived from an EMBL/GenBank/DDBJ whole genome shotgun (WGS) entry which is preliminary data.</text>
</comment>
<dbReference type="Proteomes" id="UP001432027">
    <property type="component" value="Unassembled WGS sequence"/>
</dbReference>
<dbReference type="GO" id="GO:0000781">
    <property type="term" value="C:chromosome, telomeric region"/>
    <property type="evidence" value="ECO:0007669"/>
    <property type="project" value="UniProtKB-SubCell"/>
</dbReference>
<dbReference type="SUPFAM" id="SSF50249">
    <property type="entry name" value="Nucleic acid-binding proteins"/>
    <property type="match status" value="1"/>
</dbReference>
<dbReference type="InterPro" id="IPR012340">
    <property type="entry name" value="NA-bd_OB-fold"/>
</dbReference>
<evidence type="ECO:0000256" key="3">
    <source>
        <dbReference type="ARBA" id="ARBA00008442"/>
    </source>
</evidence>
<dbReference type="GO" id="GO:0005634">
    <property type="term" value="C:nucleus"/>
    <property type="evidence" value="ECO:0007669"/>
    <property type="project" value="UniProtKB-SubCell"/>
</dbReference>
<comment type="similarity">
    <text evidence="3">Belongs to the telombin family.</text>
</comment>
<feature type="non-terminal residue" evidence="10">
    <location>
        <position position="1"/>
    </location>
</feature>
<evidence type="ECO:0000259" key="9">
    <source>
        <dbReference type="Pfam" id="PF16686"/>
    </source>
</evidence>
<name>A0AAV5SWY9_9BILA</name>
<feature type="region of interest" description="Disordered" evidence="8">
    <location>
        <begin position="301"/>
        <end position="334"/>
    </location>
</feature>
<dbReference type="GO" id="GO:0043047">
    <property type="term" value="F:single-stranded telomeric DNA binding"/>
    <property type="evidence" value="ECO:0007669"/>
    <property type="project" value="InterPro"/>
</dbReference>
<keyword evidence="11" id="KW-1185">Reference proteome</keyword>
<dbReference type="AlphaFoldDB" id="A0AAV5SWY9"/>